<reference evidence="1" key="1">
    <citation type="journal article" date="2013" name="Environ. Microbiol.">
        <title>Microbiota from the distal guts of lean and obese adolescents exhibit partial functional redundancy besides clear differences in community structure.</title>
        <authorList>
            <person name="Ferrer M."/>
            <person name="Ruiz A."/>
            <person name="Lanza F."/>
            <person name="Haange S.B."/>
            <person name="Oberbach A."/>
            <person name="Till H."/>
            <person name="Bargiela R."/>
            <person name="Campoy C."/>
            <person name="Segura M.T."/>
            <person name="Richter M."/>
            <person name="von Bergen M."/>
            <person name="Seifert J."/>
            <person name="Suarez A."/>
        </authorList>
    </citation>
    <scope>NUCLEOTIDE SEQUENCE</scope>
</reference>
<comment type="caution">
    <text evidence="1">The sequence shown here is derived from an EMBL/GenBank/DDBJ whole genome shotgun (WGS) entry which is preliminary data.</text>
</comment>
<sequence>MTIQFMNIDELIKTLDREKVLLKEMFAKRHSLQFRYDYALEMTEYKEERIRYLIENGVIRDTGDCLEMEDVYQKFFEDVLEVNEEINVSSVRDYISVLN</sequence>
<gene>
    <name evidence="1" type="ORF">LEA_03004</name>
</gene>
<accession>K1U0S8</accession>
<organism evidence="1">
    <name type="scientific">human gut metagenome</name>
    <dbReference type="NCBI Taxonomy" id="408170"/>
    <lineage>
        <taxon>unclassified sequences</taxon>
        <taxon>metagenomes</taxon>
        <taxon>organismal metagenomes</taxon>
    </lineage>
</organism>
<name>K1U0S8_9ZZZZ</name>
<dbReference type="EMBL" id="AJWY01002015">
    <property type="protein sequence ID" value="EKC78902.1"/>
    <property type="molecule type" value="Genomic_DNA"/>
</dbReference>
<proteinExistence type="predicted"/>
<dbReference type="AlphaFoldDB" id="K1U0S8"/>
<feature type="non-terminal residue" evidence="1">
    <location>
        <position position="99"/>
    </location>
</feature>
<protein>
    <submittedName>
        <fullName evidence="1">Uncharacterized protein</fullName>
    </submittedName>
</protein>
<evidence type="ECO:0000313" key="1">
    <source>
        <dbReference type="EMBL" id="EKC78902.1"/>
    </source>
</evidence>